<dbReference type="GO" id="GO:0003677">
    <property type="term" value="F:DNA binding"/>
    <property type="evidence" value="ECO:0007669"/>
    <property type="project" value="InterPro"/>
</dbReference>
<keyword evidence="1" id="KW-0175">Coiled coil</keyword>
<dbReference type="InterPro" id="IPR002525">
    <property type="entry name" value="Transp_IS110-like_N"/>
</dbReference>
<feature type="domain" description="Transposase IS116/IS110/IS902 C-terminal" evidence="3">
    <location>
        <begin position="198"/>
        <end position="284"/>
    </location>
</feature>
<dbReference type="STRING" id="1420851.AU255_16430"/>
<dbReference type="InterPro" id="IPR047650">
    <property type="entry name" value="Transpos_IS110"/>
</dbReference>
<dbReference type="PANTHER" id="PTHR33055:SF3">
    <property type="entry name" value="PUTATIVE TRANSPOSASE FOR IS117-RELATED"/>
    <property type="match status" value="1"/>
</dbReference>
<protein>
    <submittedName>
        <fullName evidence="4">Transposase</fullName>
    </submittedName>
</protein>
<dbReference type="Proteomes" id="UP000191980">
    <property type="component" value="Unassembled WGS sequence"/>
</dbReference>
<gene>
    <name evidence="4" type="ORF">AU255_16430</name>
</gene>
<name>A0A1V8M2K2_9GAMM</name>
<evidence type="ECO:0000259" key="2">
    <source>
        <dbReference type="Pfam" id="PF01548"/>
    </source>
</evidence>
<dbReference type="InterPro" id="IPR003346">
    <property type="entry name" value="Transposase_20"/>
</dbReference>
<evidence type="ECO:0000259" key="3">
    <source>
        <dbReference type="Pfam" id="PF02371"/>
    </source>
</evidence>
<feature type="domain" description="Transposase IS110-like N-terminal" evidence="2">
    <location>
        <begin position="4"/>
        <end position="151"/>
    </location>
</feature>
<dbReference type="OrthoDB" id="9795150at2"/>
<dbReference type="GO" id="GO:0004803">
    <property type="term" value="F:transposase activity"/>
    <property type="evidence" value="ECO:0007669"/>
    <property type="project" value="InterPro"/>
</dbReference>
<reference evidence="4 5" key="1">
    <citation type="submission" date="2015-12" db="EMBL/GenBank/DDBJ databases">
        <authorList>
            <person name="Shamseldin A."/>
            <person name="Moawad H."/>
            <person name="Abd El-Rahim W.M."/>
            <person name="Sadowsky M.J."/>
        </authorList>
    </citation>
    <scope>NUCLEOTIDE SEQUENCE [LARGE SCALE GENOMIC DNA]</scope>
    <source>
        <strain evidence="4 5">WF1</strain>
    </source>
</reference>
<organism evidence="4 5">
    <name type="scientific">Methyloprofundus sedimenti</name>
    <dbReference type="NCBI Taxonomy" id="1420851"/>
    <lineage>
        <taxon>Bacteria</taxon>
        <taxon>Pseudomonadati</taxon>
        <taxon>Pseudomonadota</taxon>
        <taxon>Gammaproteobacteria</taxon>
        <taxon>Methylococcales</taxon>
        <taxon>Methylococcaceae</taxon>
        <taxon>Methyloprofundus</taxon>
    </lineage>
</organism>
<comment type="caution">
    <text evidence="4">The sequence shown here is derived from an EMBL/GenBank/DDBJ whole genome shotgun (WGS) entry which is preliminary data.</text>
</comment>
<dbReference type="EMBL" id="LPUF01000003">
    <property type="protein sequence ID" value="OQK15781.1"/>
    <property type="molecule type" value="Genomic_DNA"/>
</dbReference>
<evidence type="ECO:0000313" key="5">
    <source>
        <dbReference type="Proteomes" id="UP000191980"/>
    </source>
</evidence>
<dbReference type="AlphaFoldDB" id="A0A1V8M2K2"/>
<keyword evidence="5" id="KW-1185">Reference proteome</keyword>
<evidence type="ECO:0000313" key="4">
    <source>
        <dbReference type="EMBL" id="OQK15781.1"/>
    </source>
</evidence>
<sequence>MNTVGIDVSCKELVVVVMVNGKARKAKSFDNTPLGHQSIIQSLTKLKGETKVCIEATGIYHFDLAVALSRADGIKVMVINPKAAHNFAKALMTRSKTDAIDVENLAIYAERMPFEAWERPADECISLRATARRIAALSKQKTQTKNQLHALESTVETPVLVIEQTEQLIDILDAQIKTLRDSALNIIHQNEDLKQAHSLITGIKGIAQASAVQILSELMILPKDMTARQWVAHAGLDPRIFDSGSSVSKKPRISKVGNKYIRQALYMPALVASRFEPNIQGYYHHLIEDNGLKKVQAVCAVMRKLLHAIHGMLRTNKKFDGARFYTLPITINA</sequence>
<dbReference type="NCBIfam" id="NF033542">
    <property type="entry name" value="transpos_IS110"/>
    <property type="match status" value="1"/>
</dbReference>
<dbReference type="GO" id="GO:0006313">
    <property type="term" value="P:DNA transposition"/>
    <property type="evidence" value="ECO:0007669"/>
    <property type="project" value="InterPro"/>
</dbReference>
<feature type="coiled-coil region" evidence="1">
    <location>
        <begin position="127"/>
        <end position="182"/>
    </location>
</feature>
<accession>A0A1V8M2K2</accession>
<dbReference type="Pfam" id="PF02371">
    <property type="entry name" value="Transposase_20"/>
    <property type="match status" value="1"/>
</dbReference>
<dbReference type="RefSeq" id="WP_080524010.1">
    <property type="nucleotide sequence ID" value="NZ_LPUF01000003.1"/>
</dbReference>
<proteinExistence type="predicted"/>
<dbReference type="Pfam" id="PF01548">
    <property type="entry name" value="DEDD_Tnp_IS110"/>
    <property type="match status" value="1"/>
</dbReference>
<evidence type="ECO:0000256" key="1">
    <source>
        <dbReference type="SAM" id="Coils"/>
    </source>
</evidence>
<dbReference type="PANTHER" id="PTHR33055">
    <property type="entry name" value="TRANSPOSASE FOR INSERTION SEQUENCE ELEMENT IS1111A"/>
    <property type="match status" value="1"/>
</dbReference>